<proteinExistence type="predicted"/>
<name>A0ABX5Y786_9BACT</name>
<gene>
    <name evidence="3" type="primary">ytpA_2</name>
    <name evidence="3" type="ORF">TBK1r_79110</name>
</gene>
<dbReference type="Pfam" id="PF12146">
    <property type="entry name" value="Hydrolase_4"/>
    <property type="match status" value="1"/>
</dbReference>
<dbReference type="PRINTS" id="PR00111">
    <property type="entry name" value="ABHYDROLASE"/>
</dbReference>
<dbReference type="InterPro" id="IPR029058">
    <property type="entry name" value="AB_hydrolase_fold"/>
</dbReference>
<evidence type="ECO:0000256" key="1">
    <source>
        <dbReference type="SAM" id="MobiDB-lite"/>
    </source>
</evidence>
<protein>
    <submittedName>
        <fullName evidence="3">Phospholipase YtpA</fullName>
        <ecNumber evidence="3">3.1.1.-</ecNumber>
    </submittedName>
</protein>
<dbReference type="SUPFAM" id="SSF53474">
    <property type="entry name" value="alpha/beta-Hydrolases"/>
    <property type="match status" value="1"/>
</dbReference>
<accession>A0ABX5Y786</accession>
<dbReference type="InterPro" id="IPR051044">
    <property type="entry name" value="MAG_DAG_Lipase"/>
</dbReference>
<evidence type="ECO:0000313" key="4">
    <source>
        <dbReference type="Proteomes" id="UP000318081"/>
    </source>
</evidence>
<dbReference type="Gene3D" id="3.40.50.1820">
    <property type="entry name" value="alpha/beta hydrolase"/>
    <property type="match status" value="1"/>
</dbReference>
<dbReference type="GO" id="GO:0016787">
    <property type="term" value="F:hydrolase activity"/>
    <property type="evidence" value="ECO:0007669"/>
    <property type="project" value="UniProtKB-KW"/>
</dbReference>
<sequence>MNLFRTGPSECHPDKCPLQNGSGREFRARSHNFQSPPAPIHQVTIVIAQSLTIPNAEDLYARLWHRGDGTELGVMILVHGLGDHGGRFASFAKRMLRRRWAVFAFDLPGHGRSPGRRGTVKSYDSILQIIASSRRLLWDRFGEKDQVVAGHSMGGNFAVNYALRRDEFDSVSTPDLSGLVLVAPMLMPPTFLDRPKLFAAWGTGQLFRWIQISKPARVEQLTRDHEAAERLRADPLQHSHVSLYLATQLLAQGRFALDHAAEIETPTLIMQGTEDELIDQAACRNLALRMRDRGEFVRWSGGRHDLVHDVDADAVADQMAGWMNGKLTRVTPTVSNGSTALGTQLPSRAQVTELCCDGIA</sequence>
<keyword evidence="4" id="KW-1185">Reference proteome</keyword>
<dbReference type="Proteomes" id="UP000318081">
    <property type="component" value="Chromosome"/>
</dbReference>
<dbReference type="PANTHER" id="PTHR11614">
    <property type="entry name" value="PHOSPHOLIPASE-RELATED"/>
    <property type="match status" value="1"/>
</dbReference>
<dbReference type="EC" id="3.1.1.-" evidence="3"/>
<dbReference type="InterPro" id="IPR000073">
    <property type="entry name" value="AB_hydrolase_1"/>
</dbReference>
<evidence type="ECO:0000259" key="2">
    <source>
        <dbReference type="Pfam" id="PF12146"/>
    </source>
</evidence>
<feature type="region of interest" description="Disordered" evidence="1">
    <location>
        <begin position="1"/>
        <end position="22"/>
    </location>
</feature>
<dbReference type="InterPro" id="IPR022742">
    <property type="entry name" value="Hydrolase_4"/>
</dbReference>
<dbReference type="EMBL" id="CP036432">
    <property type="protein sequence ID" value="QDV88876.1"/>
    <property type="molecule type" value="Genomic_DNA"/>
</dbReference>
<evidence type="ECO:0000313" key="3">
    <source>
        <dbReference type="EMBL" id="QDV88876.1"/>
    </source>
</evidence>
<feature type="domain" description="Serine aminopeptidase S33" evidence="2">
    <location>
        <begin position="73"/>
        <end position="310"/>
    </location>
</feature>
<keyword evidence="3" id="KW-0378">Hydrolase</keyword>
<organism evidence="3 4">
    <name type="scientific">Stieleria magnilauensis</name>
    <dbReference type="NCBI Taxonomy" id="2527963"/>
    <lineage>
        <taxon>Bacteria</taxon>
        <taxon>Pseudomonadati</taxon>
        <taxon>Planctomycetota</taxon>
        <taxon>Planctomycetia</taxon>
        <taxon>Pirellulales</taxon>
        <taxon>Pirellulaceae</taxon>
        <taxon>Stieleria</taxon>
    </lineage>
</organism>
<reference evidence="3 4" key="1">
    <citation type="submission" date="2019-02" db="EMBL/GenBank/DDBJ databases">
        <title>Deep-cultivation of Planctomycetes and their phenomic and genomic characterization uncovers novel biology.</title>
        <authorList>
            <person name="Wiegand S."/>
            <person name="Jogler M."/>
            <person name="Boedeker C."/>
            <person name="Pinto D."/>
            <person name="Vollmers J."/>
            <person name="Rivas-Marin E."/>
            <person name="Kohn T."/>
            <person name="Peeters S.H."/>
            <person name="Heuer A."/>
            <person name="Rast P."/>
            <person name="Oberbeckmann S."/>
            <person name="Bunk B."/>
            <person name="Jeske O."/>
            <person name="Meyerdierks A."/>
            <person name="Storesund J.E."/>
            <person name="Kallscheuer N."/>
            <person name="Luecker S."/>
            <person name="Lage O.M."/>
            <person name="Pohl T."/>
            <person name="Merkel B.J."/>
            <person name="Hornburger P."/>
            <person name="Mueller R.-W."/>
            <person name="Bruemmer F."/>
            <person name="Labrenz M."/>
            <person name="Spormann A.M."/>
            <person name="Op den Camp H."/>
            <person name="Overmann J."/>
            <person name="Amann R."/>
            <person name="Jetten M.S.M."/>
            <person name="Mascher T."/>
            <person name="Medema M.H."/>
            <person name="Devos D.P."/>
            <person name="Kaster A.-K."/>
            <person name="Ovreas L."/>
            <person name="Rohde M."/>
            <person name="Galperin M.Y."/>
            <person name="Jogler C."/>
        </authorList>
    </citation>
    <scope>NUCLEOTIDE SEQUENCE [LARGE SCALE GENOMIC DNA]</scope>
    <source>
        <strain evidence="3 4">TBK1r</strain>
    </source>
</reference>